<dbReference type="AlphaFoldDB" id="A0A1Y2CXS0"/>
<name>A0A1Y2CXS0_9BASI</name>
<evidence type="ECO:0008006" key="3">
    <source>
        <dbReference type="Google" id="ProtNLM"/>
    </source>
</evidence>
<keyword evidence="2" id="KW-1185">Reference proteome</keyword>
<accession>A0A1Y2CXS0</accession>
<sequence length="369" mass="41429">MTPAVPSEPPPPYFESMPTLPPELVLSILTFASTSTHLEDPYQRFKWSWTEALRERSRLLRAASLVARDWTLPAQSLLWEVLYVNPSRAQDMLDRGAPVGRFATAEVCFEAEMRDAGRLDPVREVLSRVAGVRTLCTFCVEAESLPLLPYVALPSFAGVTALDIRHSDAGSSPNQTPLNLPFHLTELFLRTPTSPLVVNALLPCVLGTLTHLHINLLRSPGMEREVYTSRSLLEAVAPQLRSLEISHYTNRMGQGIELPAILSRCKLLTSLHLPFDRNLDPNSQLHLAPLRAIPRTVCFLRLQDYFPLWAVTEYLGEQNSGVEHVEISPRPRPIPDSVWHLREQELALERRCGELGVRFSVAEKGQQPI</sequence>
<reference evidence="1 2" key="1">
    <citation type="submission" date="2016-07" db="EMBL/GenBank/DDBJ databases">
        <title>Pervasive Adenine N6-methylation of Active Genes in Fungi.</title>
        <authorList>
            <consortium name="DOE Joint Genome Institute"/>
            <person name="Mondo S.J."/>
            <person name="Dannebaum R.O."/>
            <person name="Kuo R.C."/>
            <person name="Labutti K."/>
            <person name="Haridas S."/>
            <person name="Kuo A."/>
            <person name="Salamov A."/>
            <person name="Ahrendt S.R."/>
            <person name="Lipzen A."/>
            <person name="Sullivan W."/>
            <person name="Andreopoulos W.B."/>
            <person name="Clum A."/>
            <person name="Lindquist E."/>
            <person name="Daum C."/>
            <person name="Ramamoorthy G.K."/>
            <person name="Gryganskyi A."/>
            <person name="Culley D."/>
            <person name="Magnuson J.K."/>
            <person name="James T.Y."/>
            <person name="O'Malley M.A."/>
            <person name="Stajich J.E."/>
            <person name="Spatafora J.W."/>
            <person name="Visel A."/>
            <person name="Grigoriev I.V."/>
        </authorList>
    </citation>
    <scope>NUCLEOTIDE SEQUENCE [LARGE SCALE GENOMIC DNA]</scope>
    <source>
        <strain evidence="1 2">62-1032</strain>
    </source>
</reference>
<organism evidence="1 2">
    <name type="scientific">Leucosporidium creatinivorum</name>
    <dbReference type="NCBI Taxonomy" id="106004"/>
    <lineage>
        <taxon>Eukaryota</taxon>
        <taxon>Fungi</taxon>
        <taxon>Dikarya</taxon>
        <taxon>Basidiomycota</taxon>
        <taxon>Pucciniomycotina</taxon>
        <taxon>Microbotryomycetes</taxon>
        <taxon>Leucosporidiales</taxon>
        <taxon>Leucosporidium</taxon>
    </lineage>
</organism>
<evidence type="ECO:0000313" key="1">
    <source>
        <dbReference type="EMBL" id="ORY51767.1"/>
    </source>
</evidence>
<protein>
    <recommendedName>
        <fullName evidence="3">F-box domain-containing protein</fullName>
    </recommendedName>
</protein>
<gene>
    <name evidence="1" type="ORF">BCR35DRAFT_310684</name>
</gene>
<evidence type="ECO:0000313" key="2">
    <source>
        <dbReference type="Proteomes" id="UP000193467"/>
    </source>
</evidence>
<dbReference type="EMBL" id="MCGR01000107">
    <property type="protein sequence ID" value="ORY51767.1"/>
    <property type="molecule type" value="Genomic_DNA"/>
</dbReference>
<dbReference type="Proteomes" id="UP000193467">
    <property type="component" value="Unassembled WGS sequence"/>
</dbReference>
<dbReference type="InParanoid" id="A0A1Y2CXS0"/>
<proteinExistence type="predicted"/>
<comment type="caution">
    <text evidence="1">The sequence shown here is derived from an EMBL/GenBank/DDBJ whole genome shotgun (WGS) entry which is preliminary data.</text>
</comment>